<proteinExistence type="predicted"/>
<comment type="caution">
    <text evidence="2">The sequence shown here is derived from an EMBL/GenBank/DDBJ whole genome shotgun (WGS) entry which is preliminary data.</text>
</comment>
<keyword evidence="1" id="KW-0472">Membrane</keyword>
<gene>
    <name evidence="2" type="ORF">WN944_006111</name>
</gene>
<organism evidence="2 3">
    <name type="scientific">Citrus x changshan-huyou</name>
    <dbReference type="NCBI Taxonomy" id="2935761"/>
    <lineage>
        <taxon>Eukaryota</taxon>
        <taxon>Viridiplantae</taxon>
        <taxon>Streptophyta</taxon>
        <taxon>Embryophyta</taxon>
        <taxon>Tracheophyta</taxon>
        <taxon>Spermatophyta</taxon>
        <taxon>Magnoliopsida</taxon>
        <taxon>eudicotyledons</taxon>
        <taxon>Gunneridae</taxon>
        <taxon>Pentapetalae</taxon>
        <taxon>rosids</taxon>
        <taxon>malvids</taxon>
        <taxon>Sapindales</taxon>
        <taxon>Rutaceae</taxon>
        <taxon>Aurantioideae</taxon>
        <taxon>Citrus</taxon>
    </lineage>
</organism>
<sequence>MYHRSCRISLLVTTESAYAVFSIYSWEFSSSLEMDDNFSTNPVLPPRRRGKNRTILVVGLSLGGSVLIGVLALIVWVTGIGRKRYDEDDNASKNQGFNEFVDDEFELSGPRKYSYKELV</sequence>
<keyword evidence="3" id="KW-1185">Reference proteome</keyword>
<dbReference type="Proteomes" id="UP001428341">
    <property type="component" value="Unassembled WGS sequence"/>
</dbReference>
<reference evidence="2 3" key="1">
    <citation type="submission" date="2024-05" db="EMBL/GenBank/DDBJ databases">
        <title>Haplotype-resolved chromosome-level genome assembly of Huyou (Citrus changshanensis).</title>
        <authorList>
            <person name="Miao C."/>
            <person name="Chen W."/>
            <person name="Wu Y."/>
            <person name="Wang L."/>
            <person name="Zhao S."/>
            <person name="Grierson D."/>
            <person name="Xu C."/>
            <person name="Chen K."/>
        </authorList>
    </citation>
    <scope>NUCLEOTIDE SEQUENCE [LARGE SCALE GENOMIC DNA]</scope>
    <source>
        <strain evidence="2">01-14</strain>
        <tissue evidence="2">Leaf</tissue>
    </source>
</reference>
<name>A0AAP0QPD9_9ROSI</name>
<dbReference type="AlphaFoldDB" id="A0AAP0QPD9"/>
<keyword evidence="1" id="KW-1133">Transmembrane helix</keyword>
<protein>
    <submittedName>
        <fullName evidence="2">Uncharacterized protein</fullName>
    </submittedName>
</protein>
<keyword evidence="1" id="KW-0812">Transmembrane</keyword>
<dbReference type="EMBL" id="JBCGBO010000003">
    <property type="protein sequence ID" value="KAK9214123.1"/>
    <property type="molecule type" value="Genomic_DNA"/>
</dbReference>
<evidence type="ECO:0000313" key="2">
    <source>
        <dbReference type="EMBL" id="KAK9214123.1"/>
    </source>
</evidence>
<accession>A0AAP0QPD9</accession>
<evidence type="ECO:0000256" key="1">
    <source>
        <dbReference type="SAM" id="Phobius"/>
    </source>
</evidence>
<evidence type="ECO:0000313" key="3">
    <source>
        <dbReference type="Proteomes" id="UP001428341"/>
    </source>
</evidence>
<feature type="transmembrane region" description="Helical" evidence="1">
    <location>
        <begin position="55"/>
        <end position="77"/>
    </location>
</feature>